<dbReference type="PROSITE" id="PS50893">
    <property type="entry name" value="ABC_TRANSPORTER_2"/>
    <property type="match status" value="1"/>
</dbReference>
<dbReference type="InterPro" id="IPR003593">
    <property type="entry name" value="AAA+_ATPase"/>
</dbReference>
<evidence type="ECO:0000313" key="4">
    <source>
        <dbReference type="EMBL" id="KAK7467139.1"/>
    </source>
</evidence>
<keyword evidence="1" id="KW-0547">Nucleotide-binding</keyword>
<dbReference type="PANTHER" id="PTHR43119:SF1">
    <property type="entry name" value="ABC TRANSPORTER DOMAIN-CONTAINING PROTEIN"/>
    <property type="match status" value="1"/>
</dbReference>
<sequence>MSTVLEAHSLQCATDTASTIFQDVDFTLNEGDIVVLQGRSGSGKTTFLKSLAHLNLYNGRILYRGRTPQSYGIPNYRTKVAYVPQRPALLPGTPRDFLTTLSSFKARKGDGQHITTPIDVAQTWGIEPQLWDREWGQLSGGETQRIALAIGVGLNDAEILLLDEPTSALDLESCLLVERFILDDMRSSDTVLKALIWITHSSEQAARVGTRSLHFVGGRCYEGDSPPV</sequence>
<dbReference type="Proteomes" id="UP001498398">
    <property type="component" value="Unassembled WGS sequence"/>
</dbReference>
<organism evidence="4 5">
    <name type="scientific">Marasmiellus scandens</name>
    <dbReference type="NCBI Taxonomy" id="2682957"/>
    <lineage>
        <taxon>Eukaryota</taxon>
        <taxon>Fungi</taxon>
        <taxon>Dikarya</taxon>
        <taxon>Basidiomycota</taxon>
        <taxon>Agaricomycotina</taxon>
        <taxon>Agaricomycetes</taxon>
        <taxon>Agaricomycetidae</taxon>
        <taxon>Agaricales</taxon>
        <taxon>Marasmiineae</taxon>
        <taxon>Omphalotaceae</taxon>
        <taxon>Marasmiellus</taxon>
    </lineage>
</organism>
<dbReference type="PANTHER" id="PTHR43119">
    <property type="entry name" value="ABC TRANSPORT PROTEIN ATP-BINDING COMPONENT-RELATED"/>
    <property type="match status" value="1"/>
</dbReference>
<gene>
    <name evidence="4" type="ORF">VKT23_004198</name>
</gene>
<keyword evidence="2" id="KW-0067">ATP-binding</keyword>
<evidence type="ECO:0000256" key="2">
    <source>
        <dbReference type="ARBA" id="ARBA00022840"/>
    </source>
</evidence>
<name>A0ABR1JUC3_9AGAR</name>
<evidence type="ECO:0000259" key="3">
    <source>
        <dbReference type="PROSITE" id="PS50893"/>
    </source>
</evidence>
<evidence type="ECO:0000256" key="1">
    <source>
        <dbReference type="ARBA" id="ARBA00022741"/>
    </source>
</evidence>
<feature type="domain" description="ABC transporter" evidence="3">
    <location>
        <begin position="5"/>
        <end position="228"/>
    </location>
</feature>
<dbReference type="InterPro" id="IPR003439">
    <property type="entry name" value="ABC_transporter-like_ATP-bd"/>
</dbReference>
<keyword evidence="5" id="KW-1185">Reference proteome</keyword>
<comment type="caution">
    <text evidence="4">The sequence shown here is derived from an EMBL/GenBank/DDBJ whole genome shotgun (WGS) entry which is preliminary data.</text>
</comment>
<accession>A0ABR1JUC3</accession>
<dbReference type="InterPro" id="IPR027417">
    <property type="entry name" value="P-loop_NTPase"/>
</dbReference>
<dbReference type="EMBL" id="JBANRG010000004">
    <property type="protein sequence ID" value="KAK7467139.1"/>
    <property type="molecule type" value="Genomic_DNA"/>
</dbReference>
<dbReference type="SUPFAM" id="SSF52540">
    <property type="entry name" value="P-loop containing nucleoside triphosphate hydrolases"/>
    <property type="match status" value="1"/>
</dbReference>
<dbReference type="Pfam" id="PF00005">
    <property type="entry name" value="ABC_tran"/>
    <property type="match status" value="1"/>
</dbReference>
<dbReference type="Gene3D" id="3.40.50.300">
    <property type="entry name" value="P-loop containing nucleotide triphosphate hydrolases"/>
    <property type="match status" value="1"/>
</dbReference>
<evidence type="ECO:0000313" key="5">
    <source>
        <dbReference type="Proteomes" id="UP001498398"/>
    </source>
</evidence>
<proteinExistence type="predicted"/>
<dbReference type="SMART" id="SM00382">
    <property type="entry name" value="AAA"/>
    <property type="match status" value="1"/>
</dbReference>
<protein>
    <recommendedName>
        <fullName evidence="3">ABC transporter domain-containing protein</fullName>
    </recommendedName>
</protein>
<reference evidence="4 5" key="1">
    <citation type="submission" date="2024-01" db="EMBL/GenBank/DDBJ databases">
        <title>A draft genome for the cacao thread blight pathogen Marasmiellus scandens.</title>
        <authorList>
            <person name="Baruah I.K."/>
            <person name="Leung J."/>
            <person name="Bukari Y."/>
            <person name="Amoako-Attah I."/>
            <person name="Meinhardt L.W."/>
            <person name="Bailey B.A."/>
            <person name="Cohen S.P."/>
        </authorList>
    </citation>
    <scope>NUCLEOTIDE SEQUENCE [LARGE SCALE GENOMIC DNA]</scope>
    <source>
        <strain evidence="4 5">GH-19</strain>
    </source>
</reference>